<evidence type="ECO:0000313" key="9">
    <source>
        <dbReference type="EMBL" id="KAK3694935.1"/>
    </source>
</evidence>
<evidence type="ECO:0000313" key="10">
    <source>
        <dbReference type="Proteomes" id="UP001270362"/>
    </source>
</evidence>
<dbReference type="Gene3D" id="1.10.10.60">
    <property type="entry name" value="Homeodomain-like"/>
    <property type="match status" value="1"/>
</dbReference>
<keyword evidence="3 5" id="KW-0371">Homeobox</keyword>
<reference evidence="9" key="2">
    <citation type="submission" date="2023-06" db="EMBL/GenBank/DDBJ databases">
        <authorList>
            <consortium name="Lawrence Berkeley National Laboratory"/>
            <person name="Haridas S."/>
            <person name="Hensen N."/>
            <person name="Bonometti L."/>
            <person name="Westerberg I."/>
            <person name="Brannstrom I.O."/>
            <person name="Guillou S."/>
            <person name="Cros-Aarteil S."/>
            <person name="Calhoun S."/>
            <person name="Kuo A."/>
            <person name="Mondo S."/>
            <person name="Pangilinan J."/>
            <person name="Riley R."/>
            <person name="Labutti K."/>
            <person name="Andreopoulos B."/>
            <person name="Lipzen A."/>
            <person name="Chen C."/>
            <person name="Yanf M."/>
            <person name="Daum C."/>
            <person name="Ng V."/>
            <person name="Clum A."/>
            <person name="Steindorff A."/>
            <person name="Ohm R."/>
            <person name="Martin F."/>
            <person name="Silar P."/>
            <person name="Natvig D."/>
            <person name="Lalanne C."/>
            <person name="Gautier V."/>
            <person name="Ament-Velasquez S.L."/>
            <person name="Kruys A."/>
            <person name="Hutchinson M.I."/>
            <person name="Powell A.J."/>
            <person name="Barry K."/>
            <person name="Miller A.N."/>
            <person name="Grigoriev I.V."/>
            <person name="Debuchy R."/>
            <person name="Gladieux P."/>
            <person name="Thoren M.H."/>
            <person name="Johannesson H."/>
        </authorList>
    </citation>
    <scope>NUCLEOTIDE SEQUENCE</scope>
    <source>
        <strain evidence="9">CBS 314.62</strain>
    </source>
</reference>
<evidence type="ECO:0000256" key="4">
    <source>
        <dbReference type="ARBA" id="ARBA00023242"/>
    </source>
</evidence>
<feature type="compositionally biased region" description="Polar residues" evidence="7">
    <location>
        <begin position="556"/>
        <end position="567"/>
    </location>
</feature>
<evidence type="ECO:0000256" key="6">
    <source>
        <dbReference type="RuleBase" id="RU000682"/>
    </source>
</evidence>
<feature type="domain" description="Homeobox" evidence="8">
    <location>
        <begin position="74"/>
        <end position="134"/>
    </location>
</feature>
<gene>
    <name evidence="9" type="ORF">B0T22DRAFT_87551</name>
</gene>
<feature type="region of interest" description="Disordered" evidence="7">
    <location>
        <begin position="255"/>
        <end position="276"/>
    </location>
</feature>
<organism evidence="9 10">
    <name type="scientific">Podospora appendiculata</name>
    <dbReference type="NCBI Taxonomy" id="314037"/>
    <lineage>
        <taxon>Eukaryota</taxon>
        <taxon>Fungi</taxon>
        <taxon>Dikarya</taxon>
        <taxon>Ascomycota</taxon>
        <taxon>Pezizomycotina</taxon>
        <taxon>Sordariomycetes</taxon>
        <taxon>Sordariomycetidae</taxon>
        <taxon>Sordariales</taxon>
        <taxon>Podosporaceae</taxon>
        <taxon>Podospora</taxon>
    </lineage>
</organism>
<dbReference type="GO" id="GO:0000981">
    <property type="term" value="F:DNA-binding transcription factor activity, RNA polymerase II-specific"/>
    <property type="evidence" value="ECO:0007669"/>
    <property type="project" value="InterPro"/>
</dbReference>
<evidence type="ECO:0000259" key="8">
    <source>
        <dbReference type="PROSITE" id="PS50071"/>
    </source>
</evidence>
<dbReference type="Proteomes" id="UP001270362">
    <property type="component" value="Unassembled WGS sequence"/>
</dbReference>
<feature type="region of interest" description="Disordered" evidence="7">
    <location>
        <begin position="165"/>
        <end position="241"/>
    </location>
</feature>
<dbReference type="PANTHER" id="PTHR24323:SF7">
    <property type="entry name" value="HOMEOBOX DOMAIN-CONTAINING PROTEIN"/>
    <property type="match status" value="1"/>
</dbReference>
<feature type="region of interest" description="Disordered" evidence="7">
    <location>
        <begin position="1"/>
        <end position="103"/>
    </location>
</feature>
<dbReference type="AlphaFoldDB" id="A0AAE0XKD4"/>
<dbReference type="InterPro" id="IPR051775">
    <property type="entry name" value="Homeobox_domain"/>
</dbReference>
<evidence type="ECO:0000256" key="1">
    <source>
        <dbReference type="ARBA" id="ARBA00004123"/>
    </source>
</evidence>
<dbReference type="PANTHER" id="PTHR24323">
    <property type="entry name" value="CEH-10 HOMEODOMAIN-CONTAINING HOMOLOG"/>
    <property type="match status" value="1"/>
</dbReference>
<sequence>MDPQTPSPSSSPSQSRDIGIAGNDQPSFPTSSPELPTASQHSSPSDLGPDPSPQQQQQQQQQQQHPRHHSDVERHPKGKRKRTLAKDKSVLEAAYTANPKPDKAARLDIVKRVSLNEKEVQIWFQNRRQNDRRKSRPLSPQEIAALRYGGMQILSSDAISYNSSFSTDIGSTSPAQNLSQSQPEQEQEQERGHEQEQRQGQEHGSSSPPRSEHSAHSESSSQGRQEAARIKAPQETPRRDEAEICFPAGLETVTPVQRDGSESGQQQPTQFLPSSVGYLSNRWNPASSFSTPSTLGRAVADESFKLESVEPSTCSSSASLPQILPLPTSQSSRFRLSLSLEGKAEVVSAIPSPPRFSAPTPPTAELRAFGPVPRPNFQRSRSASSLVTTLPPISALTGSLPVSTLGVLPPCLTRGRSRDVHAWEFCCDAENREDALTAQAKHESSGSAIAAISLLRSTSASGCGSPLQPSSSAKRNAATSKAAPRPEQANKKAKLGRALSSVARLQTNTGLGNKKQTEKAVQSDNEKFKVSMLVSPSGNESDKENWSPDEDGNPCFSFQQPSFTSGISGRRPLPSGTSREDKRNPRRTPGRSVLQEYRSPTFQLSTRANTAPAYGRKPRRDNKHGQSTLDIFEDSEINCPGSPREDEVERFMRGEISPSKKGDAAAVAGLLSLSQGNWR</sequence>
<feature type="region of interest" description="Disordered" evidence="7">
    <location>
        <begin position="461"/>
        <end position="628"/>
    </location>
</feature>
<feature type="compositionally biased region" description="Low complexity" evidence="7">
    <location>
        <begin position="42"/>
        <end position="64"/>
    </location>
</feature>
<proteinExistence type="predicted"/>
<feature type="DNA-binding region" description="Homeobox" evidence="5">
    <location>
        <begin position="76"/>
        <end position="135"/>
    </location>
</feature>
<dbReference type="InterPro" id="IPR001356">
    <property type="entry name" value="HD"/>
</dbReference>
<reference evidence="9" key="1">
    <citation type="journal article" date="2023" name="Mol. Phylogenet. Evol.">
        <title>Genome-scale phylogeny and comparative genomics of the fungal order Sordariales.</title>
        <authorList>
            <person name="Hensen N."/>
            <person name="Bonometti L."/>
            <person name="Westerberg I."/>
            <person name="Brannstrom I.O."/>
            <person name="Guillou S."/>
            <person name="Cros-Aarteil S."/>
            <person name="Calhoun S."/>
            <person name="Haridas S."/>
            <person name="Kuo A."/>
            <person name="Mondo S."/>
            <person name="Pangilinan J."/>
            <person name="Riley R."/>
            <person name="LaButti K."/>
            <person name="Andreopoulos B."/>
            <person name="Lipzen A."/>
            <person name="Chen C."/>
            <person name="Yan M."/>
            <person name="Daum C."/>
            <person name="Ng V."/>
            <person name="Clum A."/>
            <person name="Steindorff A."/>
            <person name="Ohm R.A."/>
            <person name="Martin F."/>
            <person name="Silar P."/>
            <person name="Natvig D.O."/>
            <person name="Lalanne C."/>
            <person name="Gautier V."/>
            <person name="Ament-Velasquez S.L."/>
            <person name="Kruys A."/>
            <person name="Hutchinson M.I."/>
            <person name="Powell A.J."/>
            <person name="Barry K."/>
            <person name="Miller A.N."/>
            <person name="Grigoriev I.V."/>
            <person name="Debuchy R."/>
            <person name="Gladieux P."/>
            <person name="Hiltunen Thoren M."/>
            <person name="Johannesson H."/>
        </authorList>
    </citation>
    <scope>NUCLEOTIDE SEQUENCE</scope>
    <source>
        <strain evidence="9">CBS 314.62</strain>
    </source>
</reference>
<evidence type="ECO:0000256" key="5">
    <source>
        <dbReference type="PROSITE-ProRule" id="PRU00108"/>
    </source>
</evidence>
<dbReference type="SMART" id="SM00389">
    <property type="entry name" value="HOX"/>
    <property type="match status" value="1"/>
</dbReference>
<feature type="compositionally biased region" description="Basic and acidic residues" evidence="7">
    <location>
        <begin position="188"/>
        <end position="201"/>
    </location>
</feature>
<dbReference type="CDD" id="cd00086">
    <property type="entry name" value="homeodomain"/>
    <property type="match status" value="1"/>
</dbReference>
<feature type="compositionally biased region" description="Low complexity" evidence="7">
    <location>
        <begin position="1"/>
        <end position="15"/>
    </location>
</feature>
<keyword evidence="2 5" id="KW-0238">DNA-binding</keyword>
<keyword evidence="10" id="KW-1185">Reference proteome</keyword>
<dbReference type="GO" id="GO:0000976">
    <property type="term" value="F:transcription cis-regulatory region binding"/>
    <property type="evidence" value="ECO:0007669"/>
    <property type="project" value="TreeGrafter"/>
</dbReference>
<feature type="compositionally biased region" description="Polar residues" evidence="7">
    <location>
        <begin position="598"/>
        <end position="609"/>
    </location>
</feature>
<comment type="caution">
    <text evidence="9">The sequence shown here is derived from an EMBL/GenBank/DDBJ whole genome shotgun (WGS) entry which is preliminary data.</text>
</comment>
<accession>A0AAE0XKD4</accession>
<evidence type="ECO:0000256" key="3">
    <source>
        <dbReference type="ARBA" id="ARBA00023155"/>
    </source>
</evidence>
<dbReference type="InterPro" id="IPR017970">
    <property type="entry name" value="Homeobox_CS"/>
</dbReference>
<dbReference type="PROSITE" id="PS50071">
    <property type="entry name" value="HOMEOBOX_2"/>
    <property type="match status" value="1"/>
</dbReference>
<feature type="compositionally biased region" description="Polar residues" evidence="7">
    <location>
        <begin position="262"/>
        <end position="276"/>
    </location>
</feature>
<evidence type="ECO:0000256" key="2">
    <source>
        <dbReference type="ARBA" id="ARBA00023125"/>
    </source>
</evidence>
<feature type="compositionally biased region" description="Polar residues" evidence="7">
    <location>
        <begin position="24"/>
        <end position="41"/>
    </location>
</feature>
<feature type="compositionally biased region" description="Polar residues" evidence="7">
    <location>
        <begin position="165"/>
        <end position="178"/>
    </location>
</feature>
<dbReference type="InterPro" id="IPR009057">
    <property type="entry name" value="Homeodomain-like_sf"/>
</dbReference>
<feature type="compositionally biased region" description="Polar residues" evidence="7">
    <location>
        <begin position="467"/>
        <end position="479"/>
    </location>
</feature>
<dbReference type="Pfam" id="PF00046">
    <property type="entry name" value="Homeodomain"/>
    <property type="match status" value="1"/>
</dbReference>
<dbReference type="EMBL" id="JAULSO010000001">
    <property type="protein sequence ID" value="KAK3694935.1"/>
    <property type="molecule type" value="Genomic_DNA"/>
</dbReference>
<dbReference type="GO" id="GO:0005634">
    <property type="term" value="C:nucleus"/>
    <property type="evidence" value="ECO:0007669"/>
    <property type="project" value="UniProtKB-SubCell"/>
</dbReference>
<evidence type="ECO:0000256" key="7">
    <source>
        <dbReference type="SAM" id="MobiDB-lite"/>
    </source>
</evidence>
<name>A0AAE0XKD4_9PEZI</name>
<protein>
    <recommendedName>
        <fullName evidence="8">Homeobox domain-containing protein</fullName>
    </recommendedName>
</protein>
<comment type="subcellular location">
    <subcellularLocation>
        <location evidence="1 5 6">Nucleus</location>
    </subcellularLocation>
</comment>
<dbReference type="PROSITE" id="PS00027">
    <property type="entry name" value="HOMEOBOX_1"/>
    <property type="match status" value="1"/>
</dbReference>
<dbReference type="SUPFAM" id="SSF46689">
    <property type="entry name" value="Homeodomain-like"/>
    <property type="match status" value="1"/>
</dbReference>
<keyword evidence="4 5" id="KW-0539">Nucleus</keyword>